<dbReference type="Gene3D" id="3.40.50.1820">
    <property type="entry name" value="alpha/beta hydrolase"/>
    <property type="match status" value="1"/>
</dbReference>
<name>A0ABZ1UQQ4_9BURK</name>
<dbReference type="Pfam" id="PF00561">
    <property type="entry name" value="Abhydrolase_1"/>
    <property type="match status" value="1"/>
</dbReference>
<dbReference type="EMBL" id="CP136508">
    <property type="protein sequence ID" value="WUR15080.1"/>
    <property type="molecule type" value="Genomic_DNA"/>
</dbReference>
<feature type="domain" description="AB hydrolase-1" evidence="2">
    <location>
        <begin position="110"/>
        <end position="222"/>
    </location>
</feature>
<reference evidence="3 4" key="1">
    <citation type="journal article" date="2019" name="Int. J. Syst. Evol. Microbiol.">
        <title>The Draft Whole-Genome Sequence of the Antibiotic Producer Empedobacter haloabium ATCC 31962 Provides Indications for Its Taxonomic Reclassification.</title>
        <authorList>
            <person name="Miess H."/>
            <person name="Arlt P."/>
            <person name="Apel A.K."/>
            <person name="Weber T."/>
            <person name="Nieselt K."/>
            <person name="Hanssen F."/>
            <person name="Czemmel S."/>
            <person name="Nahnsen S."/>
            <person name="Gross H."/>
        </authorList>
    </citation>
    <scope>NUCLEOTIDE SEQUENCE [LARGE SCALE GENOMIC DNA]</scope>
    <source>
        <strain evidence="3 4">ATCC 31962</strain>
    </source>
</reference>
<organism evidence="3 4">
    <name type="scientific">[Empedobacter] haloabium</name>
    <dbReference type="NCBI Taxonomy" id="592317"/>
    <lineage>
        <taxon>Bacteria</taxon>
        <taxon>Pseudomonadati</taxon>
        <taxon>Pseudomonadota</taxon>
        <taxon>Betaproteobacteria</taxon>
        <taxon>Burkholderiales</taxon>
        <taxon>Oxalobacteraceae</taxon>
        <taxon>Telluria group</taxon>
        <taxon>Telluria group incertae sedis</taxon>
    </lineage>
</organism>
<keyword evidence="1" id="KW-0812">Transmembrane</keyword>
<dbReference type="InterPro" id="IPR000073">
    <property type="entry name" value="AB_hydrolase_1"/>
</dbReference>
<gene>
    <name evidence="3" type="ORF">E7V67_008230</name>
</gene>
<dbReference type="GO" id="GO:0016787">
    <property type="term" value="F:hydrolase activity"/>
    <property type="evidence" value="ECO:0007669"/>
    <property type="project" value="UniProtKB-KW"/>
</dbReference>
<dbReference type="Proteomes" id="UP000321323">
    <property type="component" value="Chromosome"/>
</dbReference>
<dbReference type="PANTHER" id="PTHR37946">
    <property type="entry name" value="SLL1969 PROTEIN"/>
    <property type="match status" value="1"/>
</dbReference>
<sequence>MVVRLLLAIMAVQVVCALLIWYAATSYVPADLALVLALLAVLLARLAIVGNNFLLSRRHGSPAPDHHRLTPGGKLRLLLGEFRATMLASSWHMLRHRPAPFLAPPSQALPVLLIHGYGCNGGYWRPLRRQLESAGISHDAVDLEPVTAAIDDYAGQVEAGVQRLLAATGAPRVVIVAHSMGGLVARAWLRRHGAAAEARVARVITVGTPHSGTALASLGIGANAAQMRRDAPWLARLAQDDEGRRAMFTSIWSWHDNIIAPQLSCQLAGARNVALGGIGHVALGSHPQVLRTILDEILTASTPSARLY</sequence>
<evidence type="ECO:0000313" key="3">
    <source>
        <dbReference type="EMBL" id="WUR15080.1"/>
    </source>
</evidence>
<evidence type="ECO:0000259" key="2">
    <source>
        <dbReference type="Pfam" id="PF00561"/>
    </source>
</evidence>
<dbReference type="PANTHER" id="PTHR37946:SF1">
    <property type="entry name" value="SLL1969 PROTEIN"/>
    <property type="match status" value="1"/>
</dbReference>
<keyword evidence="4" id="KW-1185">Reference proteome</keyword>
<keyword evidence="1" id="KW-1133">Transmembrane helix</keyword>
<keyword evidence="3" id="KW-0378">Hydrolase</keyword>
<feature type="transmembrane region" description="Helical" evidence="1">
    <location>
        <begin position="30"/>
        <end position="48"/>
    </location>
</feature>
<evidence type="ECO:0000256" key="1">
    <source>
        <dbReference type="SAM" id="Phobius"/>
    </source>
</evidence>
<proteinExistence type="predicted"/>
<dbReference type="InterPro" id="IPR029058">
    <property type="entry name" value="AB_hydrolase_fold"/>
</dbReference>
<accession>A0ABZ1UQQ4</accession>
<keyword evidence="1" id="KW-0472">Membrane</keyword>
<protein>
    <submittedName>
        <fullName evidence="3">Alpha/beta fold hydrolase</fullName>
    </submittedName>
</protein>
<feature type="transmembrane region" description="Helical" evidence="1">
    <location>
        <begin position="5"/>
        <end position="24"/>
    </location>
</feature>
<dbReference type="SUPFAM" id="SSF53474">
    <property type="entry name" value="alpha/beta-Hydrolases"/>
    <property type="match status" value="1"/>
</dbReference>
<evidence type="ECO:0000313" key="4">
    <source>
        <dbReference type="Proteomes" id="UP000321323"/>
    </source>
</evidence>